<keyword evidence="3" id="KW-1185">Reference proteome</keyword>
<dbReference type="Proteomes" id="UP001378592">
    <property type="component" value="Unassembled WGS sequence"/>
</dbReference>
<accession>A0AAN9VBR3</accession>
<feature type="signal peptide" evidence="1">
    <location>
        <begin position="1"/>
        <end position="24"/>
    </location>
</feature>
<comment type="caution">
    <text evidence="2">The sequence shown here is derived from an EMBL/GenBank/DDBJ whole genome shotgun (WGS) entry which is preliminary data.</text>
</comment>
<protein>
    <submittedName>
        <fullName evidence="2">Uncharacterized protein</fullName>
    </submittedName>
</protein>
<sequence length="78" mass="8904">MRAHVALLLALALACSLLPRTLNGDVLRPHPARASPEENLLQNPEEGVWLEELQRRRALLSRVKARLRQEHARTHNET</sequence>
<name>A0AAN9VBR3_9ORTH</name>
<dbReference type="AlphaFoldDB" id="A0AAN9VBR3"/>
<reference evidence="2 3" key="1">
    <citation type="submission" date="2024-03" db="EMBL/GenBank/DDBJ databases">
        <title>The genome assembly and annotation of the cricket Gryllus longicercus Weissman &amp; Gray.</title>
        <authorList>
            <person name="Szrajer S."/>
            <person name="Gray D."/>
            <person name="Ylla G."/>
        </authorList>
    </citation>
    <scope>NUCLEOTIDE SEQUENCE [LARGE SCALE GENOMIC DNA]</scope>
    <source>
        <strain evidence="2">DAG 2021-001</strain>
        <tissue evidence="2">Whole body minus gut</tissue>
    </source>
</reference>
<feature type="chain" id="PRO_5042956760" evidence="1">
    <location>
        <begin position="25"/>
        <end position="78"/>
    </location>
</feature>
<keyword evidence="1" id="KW-0732">Signal</keyword>
<dbReference type="EMBL" id="JAZDUA010000387">
    <property type="protein sequence ID" value="KAK7793325.1"/>
    <property type="molecule type" value="Genomic_DNA"/>
</dbReference>
<gene>
    <name evidence="2" type="ORF">R5R35_003061</name>
</gene>
<evidence type="ECO:0000313" key="2">
    <source>
        <dbReference type="EMBL" id="KAK7793325.1"/>
    </source>
</evidence>
<organism evidence="2 3">
    <name type="scientific">Gryllus longicercus</name>
    <dbReference type="NCBI Taxonomy" id="2509291"/>
    <lineage>
        <taxon>Eukaryota</taxon>
        <taxon>Metazoa</taxon>
        <taxon>Ecdysozoa</taxon>
        <taxon>Arthropoda</taxon>
        <taxon>Hexapoda</taxon>
        <taxon>Insecta</taxon>
        <taxon>Pterygota</taxon>
        <taxon>Neoptera</taxon>
        <taxon>Polyneoptera</taxon>
        <taxon>Orthoptera</taxon>
        <taxon>Ensifera</taxon>
        <taxon>Gryllidea</taxon>
        <taxon>Grylloidea</taxon>
        <taxon>Gryllidae</taxon>
        <taxon>Gryllinae</taxon>
        <taxon>Gryllus</taxon>
    </lineage>
</organism>
<dbReference type="PROSITE" id="PS51257">
    <property type="entry name" value="PROKAR_LIPOPROTEIN"/>
    <property type="match status" value="1"/>
</dbReference>
<evidence type="ECO:0000256" key="1">
    <source>
        <dbReference type="SAM" id="SignalP"/>
    </source>
</evidence>
<proteinExistence type="predicted"/>
<evidence type="ECO:0000313" key="3">
    <source>
        <dbReference type="Proteomes" id="UP001378592"/>
    </source>
</evidence>